<sequence>MRHSAAQAESPALQNVGSHYERLPQELMDIIDDFATPNLTQYKRRIRRLGTLTDFEIESIREDTSELIWIEALGVIPGRFSDFGILPWIPSDSVIFLLIRHRVTYNLILAADIDMADLIKLRLALRHGWTELLVHDEPLIFTEAAAREGRCDILESGIWKSVITEHNTRLARSAAEEGQLQAVKFLRAKSIGRWPPTIMAAAASSGNYNLVVWLFEQVDCDCSTEALEAAAGGGHLGIVVFLIKECKVACSSRDFQSACSSGNTDSLDYLAEKYPELCDSALDRLNIDAQQTPVLAWIARRRPQFNFSHILGKVITSDNIEAVSWIIDRHAELLTQDLLSHAILFNRLAVTKWLVLVKRLEIEASMFGYRIAIYNADVVEWVISHDSRWKSVLAGEYANETHKVHGDWFRHRYPDSRPGRNV</sequence>
<proteinExistence type="predicted"/>
<accession>A0ABR4NGE6</accession>
<organism evidence="1 2">
    <name type="scientific">Polyrhizophydium stewartii</name>
    <dbReference type="NCBI Taxonomy" id="2732419"/>
    <lineage>
        <taxon>Eukaryota</taxon>
        <taxon>Fungi</taxon>
        <taxon>Fungi incertae sedis</taxon>
        <taxon>Chytridiomycota</taxon>
        <taxon>Chytridiomycota incertae sedis</taxon>
        <taxon>Chytridiomycetes</taxon>
        <taxon>Rhizophydiales</taxon>
        <taxon>Rhizophydiales incertae sedis</taxon>
        <taxon>Polyrhizophydium</taxon>
    </lineage>
</organism>
<evidence type="ECO:0000313" key="1">
    <source>
        <dbReference type="EMBL" id="KAL2918595.1"/>
    </source>
</evidence>
<dbReference type="SUPFAM" id="SSF48403">
    <property type="entry name" value="Ankyrin repeat"/>
    <property type="match status" value="1"/>
</dbReference>
<protein>
    <recommendedName>
        <fullName evidence="3">Ankyrin repeat protein</fullName>
    </recommendedName>
</protein>
<dbReference type="PANTHER" id="PTHR46586">
    <property type="entry name" value="ANKYRIN REPEAT-CONTAINING PROTEIN"/>
    <property type="match status" value="1"/>
</dbReference>
<gene>
    <name evidence="1" type="ORF">HK105_201996</name>
</gene>
<dbReference type="Gene3D" id="1.25.40.20">
    <property type="entry name" value="Ankyrin repeat-containing domain"/>
    <property type="match status" value="1"/>
</dbReference>
<evidence type="ECO:0008006" key="3">
    <source>
        <dbReference type="Google" id="ProtNLM"/>
    </source>
</evidence>
<evidence type="ECO:0000313" key="2">
    <source>
        <dbReference type="Proteomes" id="UP001527925"/>
    </source>
</evidence>
<keyword evidence="2" id="KW-1185">Reference proteome</keyword>
<dbReference type="EMBL" id="JADGIZ020000006">
    <property type="protein sequence ID" value="KAL2918595.1"/>
    <property type="molecule type" value="Genomic_DNA"/>
</dbReference>
<dbReference type="PANTHER" id="PTHR46586:SF3">
    <property type="entry name" value="ANKYRIN REPEAT-CONTAINING PROTEIN"/>
    <property type="match status" value="1"/>
</dbReference>
<dbReference type="Proteomes" id="UP001527925">
    <property type="component" value="Unassembled WGS sequence"/>
</dbReference>
<dbReference type="InterPro" id="IPR052050">
    <property type="entry name" value="SecEffector_AnkRepeat"/>
</dbReference>
<reference evidence="1 2" key="1">
    <citation type="submission" date="2023-09" db="EMBL/GenBank/DDBJ databases">
        <title>Pangenome analysis of Batrachochytrium dendrobatidis and related Chytrids.</title>
        <authorList>
            <person name="Yacoub M.N."/>
            <person name="Stajich J.E."/>
            <person name="James T.Y."/>
        </authorList>
    </citation>
    <scope>NUCLEOTIDE SEQUENCE [LARGE SCALE GENOMIC DNA]</scope>
    <source>
        <strain evidence="1 2">JEL0888</strain>
    </source>
</reference>
<comment type="caution">
    <text evidence="1">The sequence shown here is derived from an EMBL/GenBank/DDBJ whole genome shotgun (WGS) entry which is preliminary data.</text>
</comment>
<dbReference type="InterPro" id="IPR036770">
    <property type="entry name" value="Ankyrin_rpt-contain_sf"/>
</dbReference>
<name>A0ABR4NGE6_9FUNG</name>